<feature type="transmembrane region" description="Helical" evidence="1">
    <location>
        <begin position="400"/>
        <end position="420"/>
    </location>
</feature>
<keyword evidence="1" id="KW-0812">Transmembrane</keyword>
<feature type="transmembrane region" description="Helical" evidence="1">
    <location>
        <begin position="368"/>
        <end position="388"/>
    </location>
</feature>
<name>A0ABV8DUB2_9NOCA</name>
<evidence type="ECO:0000313" key="3">
    <source>
        <dbReference type="Proteomes" id="UP001595696"/>
    </source>
</evidence>
<keyword evidence="1" id="KW-0472">Membrane</keyword>
<evidence type="ECO:0008006" key="4">
    <source>
        <dbReference type="Google" id="ProtNLM"/>
    </source>
</evidence>
<sequence>MTAASAVIGKATRWRRWVTATRRRRWTARLLAVLALAVVLPAALGGVALAGSGSPSTPGSVNSALSWMAVQDSAGVPLAQYMFVTDRGGVLNPGNTVLSTIISLEFAGWVVIVTTAIWIIGYALSFQWLASIGSALEGVAANLSGQLATPIMLLTAAAIGAFFVAYFIVRGQSAKAVAQVCTMVLVAIAGPFFLAHPLEDALAADGVLAKGRDVGITVAAGLNGNTEVNPMRLVAAIQTTLADNLARRPLQVWNFGHVIDDRPVCGGVWTSGMLAGDEDRVKDGLEKCDAAAFAAASNPGAGQIGAGLLMLVTALIICGLGVMLAWRILRAGMRVLKHGIYSIFGFAAGGFVYGPTQSFLVYNIVDGLIAAAAMVVNTIALGAACLFYGNLFRQAGGQVMSVLVISAGAGLVLIVELNLLNRKIAGGTDWIVDRIGNAMRGESGRAAGGGGAMGTGGGAGNSIGGLGLLNTLAAVSTINSSPVTEWLWAGTRNPLRPRAHAERGMQQALWGMYNAPGLGGPTGWMVQAQLGREQLAVAARSGAVHGGGIDTPRGAAAAIRRLRNSGGLLDSAYGALTGAGFADREIMARAVRSWGMMEDNAEDETLANKHLGHVVAAMQIVGHASDRLMAGNGDPDEMVSHLATLEAVANRWRNAHAGGVTLDGGAVTGAQRRYVEDYMRNPTMQKLKDLQSVADGDSSTAPTALHSIDRNAAGRMMKWIGNEHAKRTTEAVDSILRDISDPQRMRDARAVIHAATDTDLWSSGVERGTWHTVTPPSTHRADVAAWRRAMAPVEERLR</sequence>
<reference evidence="3" key="1">
    <citation type="journal article" date="2019" name="Int. J. Syst. Evol. Microbiol.">
        <title>The Global Catalogue of Microorganisms (GCM) 10K type strain sequencing project: providing services to taxonomists for standard genome sequencing and annotation.</title>
        <authorList>
            <consortium name="The Broad Institute Genomics Platform"/>
            <consortium name="The Broad Institute Genome Sequencing Center for Infectious Disease"/>
            <person name="Wu L."/>
            <person name="Ma J."/>
        </authorList>
    </citation>
    <scope>NUCLEOTIDE SEQUENCE [LARGE SCALE GENOMIC DNA]</scope>
    <source>
        <strain evidence="3">CGMCC 4.7330</strain>
    </source>
</reference>
<feature type="transmembrane region" description="Helical" evidence="1">
    <location>
        <begin position="304"/>
        <end position="326"/>
    </location>
</feature>
<comment type="caution">
    <text evidence="2">The sequence shown here is derived from an EMBL/GenBank/DDBJ whole genome shotgun (WGS) entry which is preliminary data.</text>
</comment>
<evidence type="ECO:0000313" key="2">
    <source>
        <dbReference type="EMBL" id="MFC3963092.1"/>
    </source>
</evidence>
<feature type="transmembrane region" description="Helical" evidence="1">
    <location>
        <begin position="338"/>
        <end position="356"/>
    </location>
</feature>
<feature type="transmembrane region" description="Helical" evidence="1">
    <location>
        <begin position="176"/>
        <end position="195"/>
    </location>
</feature>
<proteinExistence type="predicted"/>
<keyword evidence="3" id="KW-1185">Reference proteome</keyword>
<organism evidence="2 3">
    <name type="scientific">Nocardia jiangsuensis</name>
    <dbReference type="NCBI Taxonomy" id="1691563"/>
    <lineage>
        <taxon>Bacteria</taxon>
        <taxon>Bacillati</taxon>
        <taxon>Actinomycetota</taxon>
        <taxon>Actinomycetes</taxon>
        <taxon>Mycobacteriales</taxon>
        <taxon>Nocardiaceae</taxon>
        <taxon>Nocardia</taxon>
    </lineage>
</organism>
<keyword evidence="1" id="KW-1133">Transmembrane helix</keyword>
<feature type="transmembrane region" description="Helical" evidence="1">
    <location>
        <begin position="150"/>
        <end position="169"/>
    </location>
</feature>
<accession>A0ABV8DUB2</accession>
<gene>
    <name evidence="2" type="ORF">ACFO0B_13940</name>
</gene>
<feature type="transmembrane region" description="Helical" evidence="1">
    <location>
        <begin position="106"/>
        <end position="130"/>
    </location>
</feature>
<dbReference type="RefSeq" id="WP_378612827.1">
    <property type="nucleotide sequence ID" value="NZ_JBHSAX010000013.1"/>
</dbReference>
<feature type="transmembrane region" description="Helical" evidence="1">
    <location>
        <begin position="66"/>
        <end position="85"/>
    </location>
</feature>
<dbReference type="Proteomes" id="UP001595696">
    <property type="component" value="Unassembled WGS sequence"/>
</dbReference>
<dbReference type="EMBL" id="JBHSAX010000013">
    <property type="protein sequence ID" value="MFC3963092.1"/>
    <property type="molecule type" value="Genomic_DNA"/>
</dbReference>
<protein>
    <recommendedName>
        <fullName evidence="4">TrbL/VirB6 plasmid conjugal transfer protein</fullName>
    </recommendedName>
</protein>
<evidence type="ECO:0000256" key="1">
    <source>
        <dbReference type="SAM" id="Phobius"/>
    </source>
</evidence>